<evidence type="ECO:0000313" key="2">
    <source>
        <dbReference type="Proteomes" id="UP000633509"/>
    </source>
</evidence>
<organism evidence="1 2">
    <name type="scientific">Nonomuraea angiospora</name>
    <dbReference type="NCBI Taxonomy" id="46172"/>
    <lineage>
        <taxon>Bacteria</taxon>
        <taxon>Bacillati</taxon>
        <taxon>Actinomycetota</taxon>
        <taxon>Actinomycetes</taxon>
        <taxon>Streptosporangiales</taxon>
        <taxon>Streptosporangiaceae</taxon>
        <taxon>Nonomuraea</taxon>
    </lineage>
</organism>
<keyword evidence="2" id="KW-1185">Reference proteome</keyword>
<reference evidence="1 2" key="1">
    <citation type="submission" date="2020-10" db="EMBL/GenBank/DDBJ databases">
        <title>Sequencing the genomes of 1000 actinobacteria strains.</title>
        <authorList>
            <person name="Klenk H.-P."/>
        </authorList>
    </citation>
    <scope>NUCLEOTIDE SEQUENCE [LARGE SCALE GENOMIC DNA]</scope>
    <source>
        <strain evidence="1 2">DSM 43173</strain>
    </source>
</reference>
<protein>
    <submittedName>
        <fullName evidence="1">Extracellular nuclease</fullName>
    </submittedName>
</protein>
<name>A0ABR9MKQ6_9ACTN</name>
<gene>
    <name evidence="1" type="ORF">H4W80_011398</name>
</gene>
<dbReference type="Proteomes" id="UP000633509">
    <property type="component" value="Unassembled WGS sequence"/>
</dbReference>
<sequence>MEVENNGQTAPRTLVDAVNAEVGAGTYAALTHPYPGTDASRSR</sequence>
<evidence type="ECO:0000313" key="1">
    <source>
        <dbReference type="EMBL" id="MBE1593140.1"/>
    </source>
</evidence>
<comment type="caution">
    <text evidence="1">The sequence shown here is derived from an EMBL/GenBank/DDBJ whole genome shotgun (WGS) entry which is preliminary data.</text>
</comment>
<proteinExistence type="predicted"/>
<dbReference type="RefSeq" id="WP_264086040.1">
    <property type="nucleotide sequence ID" value="NZ_JADBEK010000001.1"/>
</dbReference>
<accession>A0ABR9MKQ6</accession>
<dbReference type="EMBL" id="JADBEK010000001">
    <property type="protein sequence ID" value="MBE1593140.1"/>
    <property type="molecule type" value="Genomic_DNA"/>
</dbReference>